<name>A0A4Z2GPC4_9TELE</name>
<protein>
    <submittedName>
        <fullName evidence="1">Uncharacterized protein</fullName>
    </submittedName>
</protein>
<dbReference type="EMBL" id="SRLO01000464">
    <property type="protein sequence ID" value="TNN55131.1"/>
    <property type="molecule type" value="Genomic_DNA"/>
</dbReference>
<evidence type="ECO:0000313" key="2">
    <source>
        <dbReference type="Proteomes" id="UP000314294"/>
    </source>
</evidence>
<proteinExistence type="predicted"/>
<reference evidence="1 2" key="1">
    <citation type="submission" date="2019-03" db="EMBL/GenBank/DDBJ databases">
        <title>First draft genome of Liparis tanakae, snailfish: a comprehensive survey of snailfish specific genes.</title>
        <authorList>
            <person name="Kim W."/>
            <person name="Song I."/>
            <person name="Jeong J.-H."/>
            <person name="Kim D."/>
            <person name="Kim S."/>
            <person name="Ryu S."/>
            <person name="Song J.Y."/>
            <person name="Lee S.K."/>
        </authorList>
    </citation>
    <scope>NUCLEOTIDE SEQUENCE [LARGE SCALE GENOMIC DNA]</scope>
    <source>
        <tissue evidence="1">Muscle</tissue>
    </source>
</reference>
<evidence type="ECO:0000313" key="1">
    <source>
        <dbReference type="EMBL" id="TNN55131.1"/>
    </source>
</evidence>
<comment type="caution">
    <text evidence="1">The sequence shown here is derived from an EMBL/GenBank/DDBJ whole genome shotgun (WGS) entry which is preliminary data.</text>
</comment>
<gene>
    <name evidence="1" type="ORF">EYF80_034655</name>
</gene>
<sequence length="135" mass="15067">MDGETVCGMTQNTSRPQIACRSGANSGNVNGMERMNQQRRVYSTTKAELQMRHAPSSRVLSGQVFVVREFTRQTVQSMLAMETLSEGWRDAGREEERVMVRISIPQCWSALLQSLRGMGLGMERGGEARGREALL</sequence>
<dbReference type="Proteomes" id="UP000314294">
    <property type="component" value="Unassembled WGS sequence"/>
</dbReference>
<organism evidence="1 2">
    <name type="scientific">Liparis tanakae</name>
    <name type="common">Tanaka's snailfish</name>
    <dbReference type="NCBI Taxonomy" id="230148"/>
    <lineage>
        <taxon>Eukaryota</taxon>
        <taxon>Metazoa</taxon>
        <taxon>Chordata</taxon>
        <taxon>Craniata</taxon>
        <taxon>Vertebrata</taxon>
        <taxon>Euteleostomi</taxon>
        <taxon>Actinopterygii</taxon>
        <taxon>Neopterygii</taxon>
        <taxon>Teleostei</taxon>
        <taxon>Neoteleostei</taxon>
        <taxon>Acanthomorphata</taxon>
        <taxon>Eupercaria</taxon>
        <taxon>Perciformes</taxon>
        <taxon>Cottioidei</taxon>
        <taxon>Cottales</taxon>
        <taxon>Liparidae</taxon>
        <taxon>Liparis</taxon>
    </lineage>
</organism>
<accession>A0A4Z2GPC4</accession>
<dbReference type="AlphaFoldDB" id="A0A4Z2GPC4"/>
<keyword evidence="2" id="KW-1185">Reference proteome</keyword>